<dbReference type="SUPFAM" id="SSF49464">
    <property type="entry name" value="Carboxypeptidase regulatory domain-like"/>
    <property type="match status" value="1"/>
</dbReference>
<comment type="caution">
    <text evidence="2">The sequence shown here is derived from an EMBL/GenBank/DDBJ whole genome shotgun (WGS) entry which is preliminary data.</text>
</comment>
<accession>A0A318SEA1</accession>
<evidence type="ECO:0000313" key="2">
    <source>
        <dbReference type="EMBL" id="PYE55421.1"/>
    </source>
</evidence>
<dbReference type="EMBL" id="QJSX01000003">
    <property type="protein sequence ID" value="PYE55421.1"/>
    <property type="molecule type" value="Genomic_DNA"/>
</dbReference>
<evidence type="ECO:0000313" key="3">
    <source>
        <dbReference type="Proteomes" id="UP000248326"/>
    </source>
</evidence>
<name>A0A318SEA1_9DEIO</name>
<gene>
    <name evidence="2" type="ORF">DES52_103254</name>
</gene>
<keyword evidence="3" id="KW-1185">Reference proteome</keyword>
<dbReference type="RefSeq" id="WP_110885756.1">
    <property type="nucleotide sequence ID" value="NZ_QJSX01000003.1"/>
</dbReference>
<evidence type="ECO:0008006" key="4">
    <source>
        <dbReference type="Google" id="ProtNLM"/>
    </source>
</evidence>
<dbReference type="AlphaFoldDB" id="A0A318SEA1"/>
<protein>
    <recommendedName>
        <fullName evidence="4">Carboxypeptidase family protein</fullName>
    </recommendedName>
</protein>
<dbReference type="InterPro" id="IPR008969">
    <property type="entry name" value="CarboxyPept-like_regulatory"/>
</dbReference>
<organism evidence="2 3">
    <name type="scientific">Deinococcus yavapaiensis KR-236</name>
    <dbReference type="NCBI Taxonomy" id="694435"/>
    <lineage>
        <taxon>Bacteria</taxon>
        <taxon>Thermotogati</taxon>
        <taxon>Deinococcota</taxon>
        <taxon>Deinococci</taxon>
        <taxon>Deinococcales</taxon>
        <taxon>Deinococcaceae</taxon>
        <taxon>Deinococcus</taxon>
    </lineage>
</organism>
<feature type="chain" id="PRO_5016325850" description="Carboxypeptidase family protein" evidence="1">
    <location>
        <begin position="31"/>
        <end position="361"/>
    </location>
</feature>
<proteinExistence type="predicted"/>
<evidence type="ECO:0000256" key="1">
    <source>
        <dbReference type="SAM" id="SignalP"/>
    </source>
</evidence>
<keyword evidence="1" id="KW-0732">Signal</keyword>
<sequence length="361" mass="38633">MKNKNTLAISLLGILSLGGLGPATFGAALAAPVTTTAATADVVSGAWSGRFDDMIDFTAQLKLQGANVAGTITYLKETYQVGGRWDAAAQRLKLTYKHRNGLVTIAGVVKNGALIGAYDLKGPGALTMKRAGSAASTTAGATATNDFTKATPYVLKGTVKNPAGQPVAGVEVWADNTLYYNMNALGKTDASGHFVIQLPQGQLGTWQAGGRLRTVYQGESIELDLQIDKDDAFTADKGAVRNFTLLTSGPRGNRYWGGTIWPNDGSGYVYERVEYTLTPVGPLVDGTAGQILKRFAKGNIIPDVPLGKYKVTARYLPTDGPERDMQLKSRDADEWDSSVVITFRREPQYGLMADFDIRLPK</sequence>
<feature type="signal peptide" evidence="1">
    <location>
        <begin position="1"/>
        <end position="30"/>
    </location>
</feature>
<dbReference type="Proteomes" id="UP000248326">
    <property type="component" value="Unassembled WGS sequence"/>
</dbReference>
<dbReference type="OrthoDB" id="60981at2"/>
<reference evidence="2 3" key="1">
    <citation type="submission" date="2018-06" db="EMBL/GenBank/DDBJ databases">
        <title>Genomic Encyclopedia of Type Strains, Phase IV (KMG-IV): sequencing the most valuable type-strain genomes for metagenomic binning, comparative biology and taxonomic classification.</title>
        <authorList>
            <person name="Goeker M."/>
        </authorList>
    </citation>
    <scope>NUCLEOTIDE SEQUENCE [LARGE SCALE GENOMIC DNA]</scope>
    <source>
        <strain evidence="2 3">DSM 18048</strain>
    </source>
</reference>